<dbReference type="AlphaFoldDB" id="A0A2V3ILJ4"/>
<accession>A0A2V3ILJ4</accession>
<organism evidence="1 2">
    <name type="scientific">Gracilariopsis chorda</name>
    <dbReference type="NCBI Taxonomy" id="448386"/>
    <lineage>
        <taxon>Eukaryota</taxon>
        <taxon>Rhodophyta</taxon>
        <taxon>Florideophyceae</taxon>
        <taxon>Rhodymeniophycidae</taxon>
        <taxon>Gracilariales</taxon>
        <taxon>Gracilariaceae</taxon>
        <taxon>Gracilariopsis</taxon>
    </lineage>
</organism>
<evidence type="ECO:0008006" key="3">
    <source>
        <dbReference type="Google" id="ProtNLM"/>
    </source>
</evidence>
<dbReference type="SUPFAM" id="SSF54001">
    <property type="entry name" value="Cysteine proteinases"/>
    <property type="match status" value="1"/>
</dbReference>
<proteinExistence type="predicted"/>
<sequence length="562" mass="65259">MAPSPIQNGQVLTAPMPDRLLHPFPDLSFHRKTLTAATIVRHRSRSDLIHPVYHSLLIYRFTMNKRILTVDLVSTTGLEVENIDLVESDSEDDDYHLRRKRGIPSRTAEIASRLSTFYSDVDRHTNICLHTSTPMGKKRRRILTFHLSMICRGERQEDKVKCFISYAKPREMFRNVLLGAGLMELEPSAGHVICHPDTGIRLCRMANMCKDKHFIEPSEEQVQSLVRSLTERMFEADCPIRSIFLPIDLNECHWGLLVLDIVEKGDGCEERVLSFGDSLRFTCPLHIKKFFHAVVDGCFPPKKGTTWKFERKNYMLDYLRYERQRDVYSCGPYVISAVSEGARTKGCMPRDTFRRGYDPKLTEKYRWGCVEARVRSTFSATIGNGILQSTEFLVDEHMLRKRKYFYECRHKKRNDKKNVSPTTVSTRKKKRFKRRESIRKPLKVAGKPSKERKVRFEDSILAITSIVNDFFDLAVNCSKCARASTGGKLVGAELRKKRKQSIESEGRSEEEEVLHDFPRKLYELRKNGYSYGVHYCRPSVNNRQKHYLILRLGCLKYVAPWK</sequence>
<keyword evidence="2" id="KW-1185">Reference proteome</keyword>
<evidence type="ECO:0000313" key="2">
    <source>
        <dbReference type="Proteomes" id="UP000247409"/>
    </source>
</evidence>
<dbReference type="Proteomes" id="UP000247409">
    <property type="component" value="Unassembled WGS sequence"/>
</dbReference>
<protein>
    <recommendedName>
        <fullName evidence="3">Ubiquitin-like protease family profile domain-containing protein</fullName>
    </recommendedName>
</protein>
<gene>
    <name evidence="1" type="ORF">BWQ96_08307</name>
</gene>
<dbReference type="EMBL" id="NBIV01000181">
    <property type="protein sequence ID" value="PXF42000.1"/>
    <property type="molecule type" value="Genomic_DNA"/>
</dbReference>
<name>A0A2V3ILJ4_9FLOR</name>
<evidence type="ECO:0000313" key="1">
    <source>
        <dbReference type="EMBL" id="PXF42000.1"/>
    </source>
</evidence>
<reference evidence="1 2" key="1">
    <citation type="journal article" date="2018" name="Mol. Biol. Evol.">
        <title>Analysis of the draft genome of the red seaweed Gracilariopsis chorda provides insights into genome size evolution in Rhodophyta.</title>
        <authorList>
            <person name="Lee J."/>
            <person name="Yang E.C."/>
            <person name="Graf L."/>
            <person name="Yang J.H."/>
            <person name="Qiu H."/>
            <person name="Zel Zion U."/>
            <person name="Chan C.X."/>
            <person name="Stephens T.G."/>
            <person name="Weber A.P.M."/>
            <person name="Boo G.H."/>
            <person name="Boo S.M."/>
            <person name="Kim K.M."/>
            <person name="Shin Y."/>
            <person name="Jung M."/>
            <person name="Lee S.J."/>
            <person name="Yim H.S."/>
            <person name="Lee J.H."/>
            <person name="Bhattacharya D."/>
            <person name="Yoon H.S."/>
        </authorList>
    </citation>
    <scope>NUCLEOTIDE SEQUENCE [LARGE SCALE GENOMIC DNA]</scope>
    <source>
        <strain evidence="1 2">SKKU-2015</strain>
        <tissue evidence="1">Whole body</tissue>
    </source>
</reference>
<dbReference type="Gene3D" id="3.40.395.10">
    <property type="entry name" value="Adenoviral Proteinase, Chain A"/>
    <property type="match status" value="1"/>
</dbReference>
<dbReference type="InterPro" id="IPR038765">
    <property type="entry name" value="Papain-like_cys_pep_sf"/>
</dbReference>
<comment type="caution">
    <text evidence="1">The sequence shown here is derived from an EMBL/GenBank/DDBJ whole genome shotgun (WGS) entry which is preliminary data.</text>
</comment>